<dbReference type="PANTHER" id="PTHR34220:SF7">
    <property type="entry name" value="SENSOR HISTIDINE KINASE YPDA"/>
    <property type="match status" value="1"/>
</dbReference>
<dbReference type="Gene3D" id="6.10.340.10">
    <property type="match status" value="1"/>
</dbReference>
<dbReference type="InterPro" id="IPR010559">
    <property type="entry name" value="Sig_transdc_His_kin_internal"/>
</dbReference>
<evidence type="ECO:0000256" key="10">
    <source>
        <dbReference type="SAM" id="Phobius"/>
    </source>
</evidence>
<dbReference type="PANTHER" id="PTHR34220">
    <property type="entry name" value="SENSOR HISTIDINE KINASE YPDA"/>
    <property type="match status" value="1"/>
</dbReference>
<evidence type="ECO:0000256" key="5">
    <source>
        <dbReference type="ARBA" id="ARBA00022692"/>
    </source>
</evidence>
<dbReference type="Gene3D" id="3.30.565.10">
    <property type="entry name" value="Histidine kinase-like ATPase, C-terminal domain"/>
    <property type="match status" value="1"/>
</dbReference>
<dbReference type="InterPro" id="IPR050640">
    <property type="entry name" value="Bact_2-comp_sensor_kinase"/>
</dbReference>
<evidence type="ECO:0000256" key="1">
    <source>
        <dbReference type="ARBA" id="ARBA00004651"/>
    </source>
</evidence>
<organism evidence="12 13">
    <name type="scientific">Cohnella boryungensis</name>
    <dbReference type="NCBI Taxonomy" id="768479"/>
    <lineage>
        <taxon>Bacteria</taxon>
        <taxon>Bacillati</taxon>
        <taxon>Bacillota</taxon>
        <taxon>Bacilli</taxon>
        <taxon>Bacillales</taxon>
        <taxon>Paenibacillaceae</taxon>
        <taxon>Cohnella</taxon>
    </lineage>
</organism>
<feature type="transmembrane region" description="Helical" evidence="10">
    <location>
        <begin position="310"/>
        <end position="330"/>
    </location>
</feature>
<dbReference type="InterPro" id="IPR033479">
    <property type="entry name" value="dCache_1"/>
</dbReference>
<evidence type="ECO:0000256" key="8">
    <source>
        <dbReference type="ARBA" id="ARBA00023136"/>
    </source>
</evidence>
<accession>A0ABV8SH52</accession>
<dbReference type="PROSITE" id="PS50885">
    <property type="entry name" value="HAMP"/>
    <property type="match status" value="1"/>
</dbReference>
<evidence type="ECO:0000256" key="9">
    <source>
        <dbReference type="SAM" id="Coils"/>
    </source>
</evidence>
<keyword evidence="4 12" id="KW-0808">Transferase</keyword>
<keyword evidence="9" id="KW-0175">Coiled coil</keyword>
<dbReference type="InterPro" id="IPR036890">
    <property type="entry name" value="HATPase_C_sf"/>
</dbReference>
<gene>
    <name evidence="12" type="ORF">ACFO1S_26205</name>
</gene>
<feature type="domain" description="HAMP" evidence="11">
    <location>
        <begin position="330"/>
        <end position="382"/>
    </location>
</feature>
<reference evidence="13" key="1">
    <citation type="journal article" date="2019" name="Int. J. Syst. Evol. Microbiol.">
        <title>The Global Catalogue of Microorganisms (GCM) 10K type strain sequencing project: providing services to taxonomists for standard genome sequencing and annotation.</title>
        <authorList>
            <consortium name="The Broad Institute Genomics Platform"/>
            <consortium name="The Broad Institute Genome Sequencing Center for Infectious Disease"/>
            <person name="Wu L."/>
            <person name="Ma J."/>
        </authorList>
    </citation>
    <scope>NUCLEOTIDE SEQUENCE [LARGE SCALE GENOMIC DNA]</scope>
    <source>
        <strain evidence="13">CGMCC 4.1641</strain>
    </source>
</reference>
<evidence type="ECO:0000256" key="4">
    <source>
        <dbReference type="ARBA" id="ARBA00022679"/>
    </source>
</evidence>
<dbReference type="RefSeq" id="WP_204605930.1">
    <property type="nucleotide sequence ID" value="NZ_JBHSED010000068.1"/>
</dbReference>
<evidence type="ECO:0000313" key="13">
    <source>
        <dbReference type="Proteomes" id="UP001595755"/>
    </source>
</evidence>
<dbReference type="InterPro" id="IPR003660">
    <property type="entry name" value="HAMP_dom"/>
</dbReference>
<dbReference type="CDD" id="cd06225">
    <property type="entry name" value="HAMP"/>
    <property type="match status" value="1"/>
</dbReference>
<dbReference type="Pfam" id="PF02743">
    <property type="entry name" value="dCache_1"/>
    <property type="match status" value="1"/>
</dbReference>
<feature type="coiled-coil region" evidence="9">
    <location>
        <begin position="377"/>
        <end position="404"/>
    </location>
</feature>
<dbReference type="Proteomes" id="UP001595755">
    <property type="component" value="Unassembled WGS sequence"/>
</dbReference>
<dbReference type="EMBL" id="JBHSED010000068">
    <property type="protein sequence ID" value="MFC4306919.1"/>
    <property type="molecule type" value="Genomic_DNA"/>
</dbReference>
<keyword evidence="6 12" id="KW-0418">Kinase</keyword>
<comment type="caution">
    <text evidence="12">The sequence shown here is derived from an EMBL/GenBank/DDBJ whole genome shotgun (WGS) entry which is preliminary data.</text>
</comment>
<protein>
    <submittedName>
        <fullName evidence="12">Sensor histidine kinase</fullName>
        <ecNumber evidence="12">2.7.13.3</ecNumber>
    </submittedName>
</protein>
<dbReference type="SUPFAM" id="SSF158472">
    <property type="entry name" value="HAMP domain-like"/>
    <property type="match status" value="1"/>
</dbReference>
<evidence type="ECO:0000256" key="2">
    <source>
        <dbReference type="ARBA" id="ARBA00022475"/>
    </source>
</evidence>
<dbReference type="InterPro" id="IPR003594">
    <property type="entry name" value="HATPase_dom"/>
</dbReference>
<keyword evidence="13" id="KW-1185">Reference proteome</keyword>
<keyword evidence="3" id="KW-0597">Phosphoprotein</keyword>
<dbReference type="EC" id="2.7.13.3" evidence="12"/>
<evidence type="ECO:0000259" key="11">
    <source>
        <dbReference type="PROSITE" id="PS50885"/>
    </source>
</evidence>
<evidence type="ECO:0000256" key="3">
    <source>
        <dbReference type="ARBA" id="ARBA00022553"/>
    </source>
</evidence>
<proteinExistence type="predicted"/>
<evidence type="ECO:0000313" key="12">
    <source>
        <dbReference type="EMBL" id="MFC4306919.1"/>
    </source>
</evidence>
<dbReference type="SMART" id="SM00304">
    <property type="entry name" value="HAMP"/>
    <property type="match status" value="1"/>
</dbReference>
<dbReference type="Pfam" id="PF06580">
    <property type="entry name" value="His_kinase"/>
    <property type="match status" value="1"/>
</dbReference>
<keyword evidence="8 10" id="KW-0472">Membrane</keyword>
<sequence>MSQASSDASSGSASPLLRRVSIKHRLLAAFLITSLLPVLFVAIYSNMRYEASITHKISASSQQILAELTQNMTRELEQYETLSETIIINKSIQEGLPQFAAMSDYEKNRLRTEINEELAQQIFRLSNLSNVVILTNDGQTIFDLGFEWYPDLQLDKLTEGVNASPGNAFWSYIRSNRGANRIILSRAVFAESNLNQRLGYVMILIDEKVFSRNTFGQVDLGQGSRIYIANAEGRVVSSVSPDIPHGTAYHKSQVFDRAIGESRNEAFYATVDGRKTLAISSYIRSADWYLIGLVPHSFLVSELQEMRGNIVFICLATLLLSGALAMWIYFSIHSPMRELLQYANQIRMGQLETKIGKSYPDEMGKLTETIDRTVEQLKQLIFQVESEQQAKRDAELKMLQAQINPHFLFNTLNSLKWSAMMSGNEAVKQGIESLSELLRNTILVKEELVPLEVEIANLLHYATIQRIRYGDSFKLSFVMNDELYACLVPKFILQPIIENSILHAGSEDGRRVGIRVEGFREGADLRIVIADDGKGFDMNDVHARKSMSHAKLSGIGIGNVDERIRIHFGAAYGLVTRSAPNEGTETVITLPILTKEDENDV</sequence>
<comment type="subcellular location">
    <subcellularLocation>
        <location evidence="1">Cell membrane</location>
        <topology evidence="1">Multi-pass membrane protein</topology>
    </subcellularLocation>
</comment>
<keyword evidence="7 10" id="KW-1133">Transmembrane helix</keyword>
<keyword evidence="2" id="KW-1003">Cell membrane</keyword>
<dbReference type="Gene3D" id="3.30.450.20">
    <property type="entry name" value="PAS domain"/>
    <property type="match status" value="1"/>
</dbReference>
<dbReference type="SUPFAM" id="SSF55874">
    <property type="entry name" value="ATPase domain of HSP90 chaperone/DNA topoisomerase II/histidine kinase"/>
    <property type="match status" value="1"/>
</dbReference>
<dbReference type="Pfam" id="PF02518">
    <property type="entry name" value="HATPase_c"/>
    <property type="match status" value="1"/>
</dbReference>
<evidence type="ECO:0000256" key="6">
    <source>
        <dbReference type="ARBA" id="ARBA00022777"/>
    </source>
</evidence>
<dbReference type="GO" id="GO:0004673">
    <property type="term" value="F:protein histidine kinase activity"/>
    <property type="evidence" value="ECO:0007669"/>
    <property type="project" value="UniProtKB-EC"/>
</dbReference>
<keyword evidence="5 10" id="KW-0812">Transmembrane</keyword>
<dbReference type="Pfam" id="PF00672">
    <property type="entry name" value="HAMP"/>
    <property type="match status" value="1"/>
</dbReference>
<feature type="transmembrane region" description="Helical" evidence="10">
    <location>
        <begin position="26"/>
        <end position="44"/>
    </location>
</feature>
<name>A0ABV8SH52_9BACL</name>
<evidence type="ECO:0000256" key="7">
    <source>
        <dbReference type="ARBA" id="ARBA00022989"/>
    </source>
</evidence>